<dbReference type="PANTHER" id="PTHR34473:SF2">
    <property type="entry name" value="UPF0699 TRANSMEMBRANE PROTEIN YDBT"/>
    <property type="match status" value="1"/>
</dbReference>
<feature type="domain" description="YdbS-like PH" evidence="2">
    <location>
        <begin position="408"/>
        <end position="477"/>
    </location>
</feature>
<dbReference type="RefSeq" id="WP_133362592.1">
    <property type="nucleotide sequence ID" value="NZ_CP037940.1"/>
</dbReference>
<dbReference type="OrthoDB" id="2195155at2"/>
<sequence>MPRHQHFLTLVLTILRSTFNILIALLILIKFTTHLSGWLWLLLIIVLGVVLPSWQYMLNRYTFTANDVHLQSGLFWKKDVHIPYERIQTIQRKQSLLYQIFRLARVTIDTSGKSSGEAEAVLPGVKLSVADELELLRAQHHQAPVTPVVLWPQNIKAVPVSQPNYTISPKNLFIYGLTSLGILPILIGVWFVYDQIGDLLPKRYAHWLVNNYQHGTWQVLLAVILLIFILAALINLVKTVNKYYGFNITRTDHAVELQRGLINHATVHFDTRKVQAVQFEQSLLRRAFHLVTVKVLLASNAADDESEAELTMIPVIPMKSLTKVMPSLLPDFDYGIPQQFTSLPNERFWYFWRIRLWWLLLVPGIEALWLWHYQLLAIITLIVLIAWFTSLAWFANHDVGLAIMADQLLLQKARNFKKTWTLVKHVKIQSLAINQSLWLINSDIAHLSVDVRAANSSHSIDLRYLNLADTLAVQKWYTTTSLN</sequence>
<feature type="domain" description="YdbS-like PH" evidence="2">
    <location>
        <begin position="60"/>
        <end position="134"/>
    </location>
</feature>
<keyword evidence="4" id="KW-1185">Reference proteome</keyword>
<feature type="transmembrane region" description="Helical" evidence="1">
    <location>
        <begin position="350"/>
        <end position="369"/>
    </location>
</feature>
<keyword evidence="1" id="KW-0812">Transmembrane</keyword>
<feature type="domain" description="YdbS-like PH" evidence="2">
    <location>
        <begin position="243"/>
        <end position="315"/>
    </location>
</feature>
<feature type="transmembrane region" description="Helical" evidence="1">
    <location>
        <begin position="217"/>
        <end position="237"/>
    </location>
</feature>
<gene>
    <name evidence="3" type="ORF">EQG49_03100</name>
</gene>
<evidence type="ECO:0000313" key="3">
    <source>
        <dbReference type="EMBL" id="QBO35513.1"/>
    </source>
</evidence>
<dbReference type="AlphaFoldDB" id="A0A4P6YSC5"/>
<keyword evidence="1" id="KW-1133">Transmembrane helix</keyword>
<dbReference type="InterPro" id="IPR005182">
    <property type="entry name" value="YdbS-like_PH"/>
</dbReference>
<feature type="transmembrane region" description="Helical" evidence="1">
    <location>
        <begin position="7"/>
        <end position="29"/>
    </location>
</feature>
<accession>A0A4P6YSC5</accession>
<feature type="transmembrane region" description="Helical" evidence="1">
    <location>
        <begin position="35"/>
        <end position="54"/>
    </location>
</feature>
<dbReference type="PIRSF" id="PIRSF026631">
    <property type="entry name" value="UCP026631"/>
    <property type="match status" value="1"/>
</dbReference>
<evidence type="ECO:0000259" key="2">
    <source>
        <dbReference type="Pfam" id="PF03703"/>
    </source>
</evidence>
<dbReference type="Pfam" id="PF03703">
    <property type="entry name" value="bPH_2"/>
    <property type="match status" value="3"/>
</dbReference>
<feature type="transmembrane region" description="Helical" evidence="1">
    <location>
        <begin position="172"/>
        <end position="193"/>
    </location>
</feature>
<organism evidence="3 4">
    <name type="scientific">Periweissella cryptocerci</name>
    <dbReference type="NCBI Taxonomy" id="2506420"/>
    <lineage>
        <taxon>Bacteria</taxon>
        <taxon>Bacillati</taxon>
        <taxon>Bacillota</taxon>
        <taxon>Bacilli</taxon>
        <taxon>Lactobacillales</taxon>
        <taxon>Lactobacillaceae</taxon>
        <taxon>Periweissella</taxon>
    </lineage>
</organism>
<protein>
    <recommendedName>
        <fullName evidence="2">YdbS-like PH domain-containing protein</fullName>
    </recommendedName>
</protein>
<reference evidence="4" key="1">
    <citation type="submission" date="2019-03" db="EMBL/GenBank/DDBJ databases">
        <title>Weissella sp. 26KH-42 Genome sequencing.</title>
        <authorList>
            <person name="Heo J."/>
            <person name="Kim S.-J."/>
            <person name="Kim J.-S."/>
            <person name="Hong S.-B."/>
            <person name="Kwon S.-W."/>
        </authorList>
    </citation>
    <scope>NUCLEOTIDE SEQUENCE [LARGE SCALE GENOMIC DNA]</scope>
    <source>
        <strain evidence="4">26KH-42</strain>
    </source>
</reference>
<dbReference type="Proteomes" id="UP000292886">
    <property type="component" value="Chromosome"/>
</dbReference>
<name>A0A4P6YSC5_9LACO</name>
<dbReference type="InterPro" id="IPR014529">
    <property type="entry name" value="UCP026631"/>
</dbReference>
<feature type="transmembrane region" description="Helical" evidence="1">
    <location>
        <begin position="375"/>
        <end position="395"/>
    </location>
</feature>
<evidence type="ECO:0000256" key="1">
    <source>
        <dbReference type="SAM" id="Phobius"/>
    </source>
</evidence>
<proteinExistence type="predicted"/>
<evidence type="ECO:0000313" key="4">
    <source>
        <dbReference type="Proteomes" id="UP000292886"/>
    </source>
</evidence>
<dbReference type="PANTHER" id="PTHR34473">
    <property type="entry name" value="UPF0699 TRANSMEMBRANE PROTEIN YDBS"/>
    <property type="match status" value="1"/>
</dbReference>
<keyword evidence="1" id="KW-0472">Membrane</keyword>
<dbReference type="EMBL" id="CP037940">
    <property type="protein sequence ID" value="QBO35513.1"/>
    <property type="molecule type" value="Genomic_DNA"/>
</dbReference>
<dbReference type="KEGG" id="wei:EQG49_03100"/>